<dbReference type="EMBL" id="BARV01042618">
    <property type="protein sequence ID" value="GAI49380.1"/>
    <property type="molecule type" value="Genomic_DNA"/>
</dbReference>
<name>X1QED2_9ZZZZ</name>
<dbReference type="GO" id="GO:0008879">
    <property type="term" value="F:glucose-1-phosphate thymidylyltransferase activity"/>
    <property type="evidence" value="ECO:0007669"/>
    <property type="project" value="UniProtKB-EC"/>
</dbReference>
<evidence type="ECO:0000259" key="9">
    <source>
        <dbReference type="Pfam" id="PF00483"/>
    </source>
</evidence>
<evidence type="ECO:0000256" key="2">
    <source>
        <dbReference type="ARBA" id="ARBA00010480"/>
    </source>
</evidence>
<dbReference type="InterPro" id="IPR005907">
    <property type="entry name" value="G1P_thy_trans_s"/>
</dbReference>
<evidence type="ECO:0000256" key="3">
    <source>
        <dbReference type="ARBA" id="ARBA00012461"/>
    </source>
</evidence>
<feature type="non-terminal residue" evidence="10">
    <location>
        <position position="1"/>
    </location>
</feature>
<keyword evidence="6" id="KW-0479">Metal-binding</keyword>
<dbReference type="InterPro" id="IPR029044">
    <property type="entry name" value="Nucleotide-diphossugar_trans"/>
</dbReference>
<proteinExistence type="inferred from homology"/>
<keyword evidence="4" id="KW-0808">Transferase</keyword>
<comment type="caution">
    <text evidence="10">The sequence shown here is derived from an EMBL/GenBank/DDBJ whole genome shotgun (WGS) entry which is preliminary data.</text>
</comment>
<dbReference type="SUPFAM" id="SSF53448">
    <property type="entry name" value="Nucleotide-diphospho-sugar transferases"/>
    <property type="match status" value="1"/>
</dbReference>
<dbReference type="Pfam" id="PF00483">
    <property type="entry name" value="NTP_transferase"/>
    <property type="match status" value="1"/>
</dbReference>
<dbReference type="PANTHER" id="PTHR43532:SF1">
    <property type="entry name" value="GLUCOSE-1-PHOSPHATE THYMIDYLYLTRANSFERASE 1"/>
    <property type="match status" value="1"/>
</dbReference>
<evidence type="ECO:0000256" key="7">
    <source>
        <dbReference type="ARBA" id="ARBA00022842"/>
    </source>
</evidence>
<feature type="non-terminal residue" evidence="10">
    <location>
        <position position="126"/>
    </location>
</feature>
<keyword evidence="5" id="KW-0548">Nucleotidyltransferase</keyword>
<dbReference type="PANTHER" id="PTHR43532">
    <property type="entry name" value="GLUCOSE-1-PHOSPHATE THYMIDYLYLTRANSFERASE"/>
    <property type="match status" value="1"/>
</dbReference>
<evidence type="ECO:0000256" key="1">
    <source>
        <dbReference type="ARBA" id="ARBA00001946"/>
    </source>
</evidence>
<evidence type="ECO:0000256" key="5">
    <source>
        <dbReference type="ARBA" id="ARBA00022695"/>
    </source>
</evidence>
<reference evidence="10" key="1">
    <citation type="journal article" date="2014" name="Front. Microbiol.">
        <title>High frequency of phylogenetically diverse reductive dehalogenase-homologous genes in deep subseafloor sedimentary metagenomes.</title>
        <authorList>
            <person name="Kawai M."/>
            <person name="Futagami T."/>
            <person name="Toyoda A."/>
            <person name="Takaki Y."/>
            <person name="Nishi S."/>
            <person name="Hori S."/>
            <person name="Arai W."/>
            <person name="Tsubouchi T."/>
            <person name="Morono Y."/>
            <person name="Uchiyama I."/>
            <person name="Ito T."/>
            <person name="Fujiyama A."/>
            <person name="Inagaki F."/>
            <person name="Takami H."/>
        </authorList>
    </citation>
    <scope>NUCLEOTIDE SEQUENCE</scope>
    <source>
        <strain evidence="10">Expedition CK06-06</strain>
    </source>
</reference>
<protein>
    <recommendedName>
        <fullName evidence="3">glucose-1-phosphate thymidylyltransferase</fullName>
        <ecNumber evidence="3">2.7.7.24</ecNumber>
    </recommendedName>
</protein>
<gene>
    <name evidence="10" type="ORF">S06H3_64008</name>
</gene>
<dbReference type="GO" id="GO:0046872">
    <property type="term" value="F:metal ion binding"/>
    <property type="evidence" value="ECO:0007669"/>
    <property type="project" value="UniProtKB-KW"/>
</dbReference>
<comment type="similarity">
    <text evidence="2">Belongs to the glucose-1-phosphate thymidylyltransferase family.</text>
</comment>
<dbReference type="AlphaFoldDB" id="X1QED2"/>
<evidence type="ECO:0000256" key="6">
    <source>
        <dbReference type="ARBA" id="ARBA00022723"/>
    </source>
</evidence>
<dbReference type="EC" id="2.7.7.24" evidence="3"/>
<evidence type="ECO:0000256" key="4">
    <source>
        <dbReference type="ARBA" id="ARBA00022679"/>
    </source>
</evidence>
<dbReference type="Gene3D" id="3.90.550.10">
    <property type="entry name" value="Spore Coat Polysaccharide Biosynthesis Protein SpsA, Chain A"/>
    <property type="match status" value="1"/>
</dbReference>
<feature type="domain" description="Nucleotidyl transferase" evidence="9">
    <location>
        <begin position="3"/>
        <end position="125"/>
    </location>
</feature>
<accession>X1QED2</accession>
<sequence>THLMPVAGKPLLDWILVDLAAAGIKQVGLVVGHYSEAIKEYVGEGSHWGLTATYLTQEQPQGLADAVNTAREFVGQESFVVYLGDTVVEPDLTDFVQWFEEEGANAALWVKEVDDPGRYGIVEMQQ</sequence>
<comment type="cofactor">
    <cofactor evidence="1">
        <name>Mg(2+)</name>
        <dbReference type="ChEBI" id="CHEBI:18420"/>
    </cofactor>
</comment>
<evidence type="ECO:0000256" key="8">
    <source>
        <dbReference type="ARBA" id="ARBA00049336"/>
    </source>
</evidence>
<keyword evidence="7" id="KW-0460">Magnesium</keyword>
<comment type="catalytic activity">
    <reaction evidence="8">
        <text>dTTP + alpha-D-glucose 1-phosphate + H(+) = dTDP-alpha-D-glucose + diphosphate</text>
        <dbReference type="Rhea" id="RHEA:15225"/>
        <dbReference type="ChEBI" id="CHEBI:15378"/>
        <dbReference type="ChEBI" id="CHEBI:33019"/>
        <dbReference type="ChEBI" id="CHEBI:37568"/>
        <dbReference type="ChEBI" id="CHEBI:57477"/>
        <dbReference type="ChEBI" id="CHEBI:58601"/>
        <dbReference type="EC" id="2.7.7.24"/>
    </reaction>
</comment>
<organism evidence="10">
    <name type="scientific">marine sediment metagenome</name>
    <dbReference type="NCBI Taxonomy" id="412755"/>
    <lineage>
        <taxon>unclassified sequences</taxon>
        <taxon>metagenomes</taxon>
        <taxon>ecological metagenomes</taxon>
    </lineage>
</organism>
<evidence type="ECO:0000313" key="10">
    <source>
        <dbReference type="EMBL" id="GAI49380.1"/>
    </source>
</evidence>
<dbReference type="InterPro" id="IPR005835">
    <property type="entry name" value="NTP_transferase_dom"/>
</dbReference>